<dbReference type="Pfam" id="PF03948">
    <property type="entry name" value="Ribosomal_L9_C"/>
    <property type="match status" value="1"/>
</dbReference>
<dbReference type="GO" id="GO:1990904">
    <property type="term" value="C:ribonucleoprotein complex"/>
    <property type="evidence" value="ECO:0007669"/>
    <property type="project" value="UniProtKB-KW"/>
</dbReference>
<dbReference type="InterPro" id="IPR036935">
    <property type="entry name" value="Ribosomal_bL9_N_sf"/>
</dbReference>
<evidence type="ECO:0000256" key="4">
    <source>
        <dbReference type="ARBA" id="ARBA00022980"/>
    </source>
</evidence>
<proteinExistence type="inferred from homology"/>
<dbReference type="Gene3D" id="3.40.5.10">
    <property type="entry name" value="Ribosomal protein L9, N-terminal domain"/>
    <property type="match status" value="1"/>
</dbReference>
<comment type="similarity">
    <text evidence="1">Belongs to the bacterial ribosomal protein bL9 family.</text>
</comment>
<feature type="domain" description="Ribosomal protein L9" evidence="8">
    <location>
        <begin position="49"/>
        <end position="93"/>
    </location>
</feature>
<feature type="chain" id="PRO_5035154004" description="50S ribosomal protein L9, chloroplastic" evidence="7">
    <location>
        <begin position="16"/>
        <end position="199"/>
    </location>
</feature>
<evidence type="ECO:0000259" key="8">
    <source>
        <dbReference type="Pfam" id="PF01281"/>
    </source>
</evidence>
<keyword evidence="7" id="KW-0732">Signal</keyword>
<dbReference type="Gene3D" id="3.10.430.100">
    <property type="entry name" value="Ribosomal protein L9, C-terminal domain"/>
    <property type="match status" value="1"/>
</dbReference>
<dbReference type="GO" id="GO:0019843">
    <property type="term" value="F:rRNA binding"/>
    <property type="evidence" value="ECO:0007669"/>
    <property type="project" value="UniProtKB-KW"/>
</dbReference>
<keyword evidence="11" id="KW-1185">Reference proteome</keyword>
<dbReference type="InterPro" id="IPR020069">
    <property type="entry name" value="Ribosomal_bL9_C"/>
</dbReference>
<evidence type="ECO:0000256" key="2">
    <source>
        <dbReference type="ARBA" id="ARBA00022730"/>
    </source>
</evidence>
<gene>
    <name evidence="10" type="ORF">KFE25_005474</name>
</gene>
<organism evidence="10 11">
    <name type="scientific">Diacronema lutheri</name>
    <name type="common">Unicellular marine alga</name>
    <name type="synonym">Monochrysis lutheri</name>
    <dbReference type="NCBI Taxonomy" id="2081491"/>
    <lineage>
        <taxon>Eukaryota</taxon>
        <taxon>Haptista</taxon>
        <taxon>Haptophyta</taxon>
        <taxon>Pavlovophyceae</taxon>
        <taxon>Pavlovales</taxon>
        <taxon>Pavlovaceae</taxon>
        <taxon>Diacronema</taxon>
    </lineage>
</organism>
<dbReference type="EMBL" id="JAGTXO010000009">
    <property type="protein sequence ID" value="KAG8465904.1"/>
    <property type="molecule type" value="Genomic_DNA"/>
</dbReference>
<dbReference type="InterPro" id="IPR000244">
    <property type="entry name" value="Ribosomal_bL9"/>
</dbReference>
<comment type="caution">
    <text evidence="10">The sequence shown here is derived from an EMBL/GenBank/DDBJ whole genome shotgun (WGS) entry which is preliminary data.</text>
</comment>
<keyword evidence="2" id="KW-0699">rRNA-binding</keyword>
<reference evidence="10" key="1">
    <citation type="submission" date="2021-05" db="EMBL/GenBank/DDBJ databases">
        <title>The genome of the haptophyte Pavlova lutheri (Diacronema luteri, Pavlovales) - a model for lipid biosynthesis in eukaryotic algae.</title>
        <authorList>
            <person name="Hulatt C.J."/>
            <person name="Posewitz M.C."/>
        </authorList>
    </citation>
    <scope>NUCLEOTIDE SEQUENCE</scope>
    <source>
        <strain evidence="10">NIVA-4/92</strain>
    </source>
</reference>
<dbReference type="SUPFAM" id="SSF55653">
    <property type="entry name" value="Ribosomal protein L9 C-domain"/>
    <property type="match status" value="1"/>
</dbReference>
<accession>A0A8J5XST5</accession>
<dbReference type="HAMAP" id="MF_00503">
    <property type="entry name" value="Ribosomal_bL9"/>
    <property type="match status" value="1"/>
</dbReference>
<dbReference type="Pfam" id="PF01281">
    <property type="entry name" value="Ribosomal_L9_N"/>
    <property type="match status" value="1"/>
</dbReference>
<dbReference type="SUPFAM" id="SSF55658">
    <property type="entry name" value="L9 N-domain-like"/>
    <property type="match status" value="1"/>
</dbReference>
<evidence type="ECO:0000313" key="10">
    <source>
        <dbReference type="EMBL" id="KAG8465904.1"/>
    </source>
</evidence>
<dbReference type="OrthoDB" id="5555409at2759"/>
<dbReference type="InterPro" id="IPR009027">
    <property type="entry name" value="Ribosomal_bL9/RNase_H1_N"/>
</dbReference>
<evidence type="ECO:0000256" key="3">
    <source>
        <dbReference type="ARBA" id="ARBA00022884"/>
    </source>
</evidence>
<evidence type="ECO:0000256" key="6">
    <source>
        <dbReference type="ARBA" id="ARBA00035427"/>
    </source>
</evidence>
<evidence type="ECO:0000256" key="1">
    <source>
        <dbReference type="ARBA" id="ARBA00010605"/>
    </source>
</evidence>
<evidence type="ECO:0000256" key="5">
    <source>
        <dbReference type="ARBA" id="ARBA00023274"/>
    </source>
</evidence>
<dbReference type="OMA" id="FAIRWTK"/>
<dbReference type="NCBIfam" id="TIGR00158">
    <property type="entry name" value="L9"/>
    <property type="match status" value="1"/>
</dbReference>
<evidence type="ECO:0000259" key="9">
    <source>
        <dbReference type="Pfam" id="PF03948"/>
    </source>
</evidence>
<dbReference type="GO" id="GO:0003735">
    <property type="term" value="F:structural constituent of ribosome"/>
    <property type="evidence" value="ECO:0007669"/>
    <property type="project" value="InterPro"/>
</dbReference>
<feature type="signal peptide" evidence="7">
    <location>
        <begin position="1"/>
        <end position="15"/>
    </location>
</feature>
<evidence type="ECO:0000256" key="7">
    <source>
        <dbReference type="SAM" id="SignalP"/>
    </source>
</evidence>
<name>A0A8J5XST5_DIALT</name>
<dbReference type="InterPro" id="IPR020070">
    <property type="entry name" value="Ribosomal_bL9_N"/>
</dbReference>
<keyword evidence="4" id="KW-0689">Ribosomal protein</keyword>
<dbReference type="GO" id="GO:0005840">
    <property type="term" value="C:ribosome"/>
    <property type="evidence" value="ECO:0007669"/>
    <property type="project" value="UniProtKB-KW"/>
</dbReference>
<dbReference type="PANTHER" id="PTHR21368">
    <property type="entry name" value="50S RIBOSOMAL PROTEIN L9"/>
    <property type="match status" value="1"/>
</dbReference>
<keyword evidence="3" id="KW-0694">RNA-binding</keyword>
<protein>
    <recommendedName>
        <fullName evidence="6">50S ribosomal protein L9, chloroplastic</fullName>
    </recommendedName>
</protein>
<sequence>MKAILALSLAVGASAWTVQPVGRPASRASSSRASSIEMKRKLKENTVRQVILITDMKNLGKQGEIVTVKKAYFRNYLQPYKFADEATPELLAKAEAEREVRAAEDAARLASCKDQAATIDAVCAGGALTVVRKAGPDGKLFGSVTAAEVAEMVADRSGVPVDKKMVDLPTIGAAGSYVAAIKLHPKVETSVTVVVVAQE</sequence>
<keyword evidence="5" id="KW-0687">Ribonucleoprotein</keyword>
<dbReference type="Proteomes" id="UP000751190">
    <property type="component" value="Unassembled WGS sequence"/>
</dbReference>
<dbReference type="AlphaFoldDB" id="A0A8J5XST5"/>
<evidence type="ECO:0000313" key="11">
    <source>
        <dbReference type="Proteomes" id="UP000751190"/>
    </source>
</evidence>
<dbReference type="InterPro" id="IPR020594">
    <property type="entry name" value="Ribosomal_bL9_bac/chp"/>
</dbReference>
<dbReference type="InterPro" id="IPR036791">
    <property type="entry name" value="Ribosomal_bL9_C_sf"/>
</dbReference>
<dbReference type="GO" id="GO:0006412">
    <property type="term" value="P:translation"/>
    <property type="evidence" value="ECO:0007669"/>
    <property type="project" value="InterPro"/>
</dbReference>
<feature type="domain" description="Large ribosomal subunit protein bL9 C-terminal" evidence="9">
    <location>
        <begin position="126"/>
        <end position="197"/>
    </location>
</feature>